<keyword evidence="2 9" id="KW-0540">Nuclease</keyword>
<reference evidence="14" key="1">
    <citation type="submission" date="2020-02" db="EMBL/GenBank/DDBJ databases">
        <authorList>
            <person name="Meier V. D."/>
        </authorList>
    </citation>
    <scope>NUCLEOTIDE SEQUENCE</scope>
    <source>
        <strain evidence="14">AVDCRST_MAG58</strain>
    </source>
</reference>
<evidence type="ECO:0000256" key="12">
    <source>
        <dbReference type="PIRSR" id="PIRSR004803-3"/>
    </source>
</evidence>
<feature type="active site" description="Proton acceptor" evidence="10">
    <location>
        <position position="375"/>
    </location>
</feature>
<keyword evidence="6 12" id="KW-0862">Zinc</keyword>
<comment type="cofactor">
    <cofactor evidence="12">
        <name>Zn(2+)</name>
        <dbReference type="ChEBI" id="CHEBI:29105"/>
    </cofactor>
    <text evidence="12">Binds 2 Zn(2+) ions per subunit. It is not clear if Zn(2+) or Mg(2+) is physiologically important.</text>
</comment>
<dbReference type="SUPFAM" id="SSF56281">
    <property type="entry name" value="Metallo-hydrolase/oxidoreductase"/>
    <property type="match status" value="1"/>
</dbReference>
<evidence type="ECO:0000259" key="13">
    <source>
        <dbReference type="SMART" id="SM00849"/>
    </source>
</evidence>
<dbReference type="Pfam" id="PF22505">
    <property type="entry name" value="RNase_J_b_CASP"/>
    <property type="match status" value="1"/>
</dbReference>
<accession>A0A6J4RDX8</accession>
<evidence type="ECO:0000256" key="2">
    <source>
        <dbReference type="ARBA" id="ARBA00022722"/>
    </source>
</evidence>
<comment type="similarity">
    <text evidence="9">Belongs to the metallo-beta-lactamase superfamily. RNA-metabolizing metallo-beta-lactamase-like family. Bacterial RNase J subfamily.</text>
</comment>
<dbReference type="InterPro" id="IPR055132">
    <property type="entry name" value="RNase_J_b_CASP"/>
</dbReference>
<evidence type="ECO:0000256" key="8">
    <source>
        <dbReference type="ARBA" id="ARBA00022884"/>
    </source>
</evidence>
<dbReference type="NCBIfam" id="TIGR00649">
    <property type="entry name" value="MG423"/>
    <property type="match status" value="1"/>
</dbReference>
<keyword evidence="5 9" id="KW-0378">Hydrolase</keyword>
<dbReference type="InterPro" id="IPR042173">
    <property type="entry name" value="RNase_J_2"/>
</dbReference>
<evidence type="ECO:0000256" key="3">
    <source>
        <dbReference type="ARBA" id="ARBA00022723"/>
    </source>
</evidence>
<dbReference type="Pfam" id="PF17770">
    <property type="entry name" value="RNase_J_C"/>
    <property type="match status" value="1"/>
</dbReference>
<dbReference type="Gene3D" id="3.10.20.580">
    <property type="match status" value="1"/>
</dbReference>
<evidence type="ECO:0000256" key="7">
    <source>
        <dbReference type="ARBA" id="ARBA00022839"/>
    </source>
</evidence>
<feature type="binding site" evidence="11">
    <location>
        <begin position="239"/>
        <end position="241"/>
    </location>
    <ligand>
        <name>substrate</name>
    </ligand>
</feature>
<sequence length="562" mass="60849">MLSDRREEILLDNQTLQVVPLGGLGEIGKNMTAVRQSSGIILVDAGMSFPDEEMPGIDLVLPDFTYLREHAGELKGIVLTHGHEDHVGALPYLLREFNVPVYATKLTLGLVRSKLQEFGIKRGDLREIKAGGTQNLGGFGLEFINVNHSIPDAVAVAIRTNAGLIVFSGDYKVDLTPIEGGPIDLGRLAELGKEGVLAYFGDSTNSERPGYVPSEKTVATTFQDVFEKAQGRIIVASFASHIHRVSQVVEAAKAHNRLVGVAGRSMIRNVQIALELGYLDLPSSMLVEQRDINKVPDSDIAVLMTGSQGEPLAALSRVANGTHRTIEAGPGDTVVIAAHPIPGNERGVSRTINNLMKRGAEVYYSPLRNVHVSGHAAQEEQKLILALLKPKFLVPVHGEFRMLRHHANTAISVGIPEENIFILENGACLEFDNGEARMAENVAAGMFLVDAGAIAESSDGVMRERQQLSEDGMFIVVARINAQNGQLLGPPDVISRGFVDQQAANGLVDESMAVVTGTLERTARRQVTDWGELKKAIRKDLSSFLSERTGKRPIILPLIVEV</sequence>
<feature type="domain" description="Metallo-beta-lactamase" evidence="13">
    <location>
        <begin position="28"/>
        <end position="222"/>
    </location>
</feature>
<feature type="binding site" evidence="12">
    <location>
        <position position="148"/>
    </location>
    <ligand>
        <name>Zn(2+)</name>
        <dbReference type="ChEBI" id="CHEBI:29105"/>
        <label>1</label>
        <note>catalytic</note>
    </ligand>
</feature>
<keyword evidence="7 9" id="KW-0269">Exonuclease</keyword>
<dbReference type="Pfam" id="PF00753">
    <property type="entry name" value="Lactamase_B"/>
    <property type="match status" value="1"/>
</dbReference>
<evidence type="ECO:0000313" key="14">
    <source>
        <dbReference type="EMBL" id="CAA9471275.1"/>
    </source>
</evidence>
<feature type="binding site" evidence="12">
    <location>
        <position position="81"/>
    </location>
    <ligand>
        <name>Zn(2+)</name>
        <dbReference type="ChEBI" id="CHEBI:29105"/>
        <label>1</label>
        <note>catalytic</note>
    </ligand>
</feature>
<dbReference type="EC" id="3.1.-.-" evidence="9"/>
<feature type="binding site" evidence="12">
    <location>
        <position position="450"/>
    </location>
    <ligand>
        <name>Ca(2+)</name>
        <dbReference type="ChEBI" id="CHEBI:29108"/>
    </ligand>
</feature>
<dbReference type="GO" id="GO:0003723">
    <property type="term" value="F:RNA binding"/>
    <property type="evidence" value="ECO:0007669"/>
    <property type="project" value="UniProtKB-UniRule"/>
</dbReference>
<feature type="binding site" evidence="12">
    <location>
        <position position="56"/>
    </location>
    <ligand>
        <name>Ca(2+)</name>
        <dbReference type="ChEBI" id="CHEBI:29108"/>
    </ligand>
</feature>
<keyword evidence="8 9" id="KW-0694">RNA-binding</keyword>
<dbReference type="AlphaFoldDB" id="A0A6J4RDX8"/>
<name>A0A6J4RDX8_9ACTN</name>
<dbReference type="PIRSF" id="PIRSF004803">
    <property type="entry name" value="RnjA"/>
    <property type="match status" value="1"/>
</dbReference>
<feature type="binding site" evidence="12">
    <location>
        <position position="397"/>
    </location>
    <ligand>
        <name>Zn(2+)</name>
        <dbReference type="ChEBI" id="CHEBI:29105"/>
        <label>1</label>
        <note>catalytic</note>
    </ligand>
</feature>
<dbReference type="InterPro" id="IPR001279">
    <property type="entry name" value="Metallo-B-lactamas"/>
</dbReference>
<feature type="binding site" evidence="12">
    <location>
        <position position="85"/>
    </location>
    <ligand>
        <name>Zn(2+)</name>
        <dbReference type="ChEBI" id="CHEBI:29105"/>
        <label>1</label>
        <note>catalytic</note>
    </ligand>
</feature>
<feature type="binding site" evidence="12">
    <location>
        <position position="86"/>
    </location>
    <ligand>
        <name>Zn(2+)</name>
        <dbReference type="ChEBI" id="CHEBI:29105"/>
        <label>1</label>
        <note>catalytic</note>
    </ligand>
</feature>
<dbReference type="InterPro" id="IPR011108">
    <property type="entry name" value="RMMBL"/>
</dbReference>
<dbReference type="InterPro" id="IPR036866">
    <property type="entry name" value="RibonucZ/Hydroxyglut_hydro"/>
</dbReference>
<keyword evidence="12" id="KW-0106">Calcium</keyword>
<dbReference type="GO" id="GO:0004534">
    <property type="term" value="F:5'-3' RNA exonuclease activity"/>
    <property type="evidence" value="ECO:0007669"/>
    <property type="project" value="UniProtKB-UniRule"/>
</dbReference>
<keyword evidence="3 12" id="KW-0479">Metal-binding</keyword>
<evidence type="ECO:0000256" key="4">
    <source>
        <dbReference type="ARBA" id="ARBA00022759"/>
    </source>
</evidence>
<dbReference type="HAMAP" id="MF_01491">
    <property type="entry name" value="RNase_J_bact"/>
    <property type="match status" value="1"/>
</dbReference>
<dbReference type="SMART" id="SM00849">
    <property type="entry name" value="Lactamase_B"/>
    <property type="match status" value="1"/>
</dbReference>
<evidence type="ECO:0000256" key="10">
    <source>
        <dbReference type="PIRSR" id="PIRSR004803-1"/>
    </source>
</evidence>
<comment type="cofactor">
    <cofactor evidence="12">
        <name>Ca(2+)</name>
        <dbReference type="ChEBI" id="CHEBI:29108"/>
    </cofactor>
    <text evidence="12">Binds 1 Ca(2+) cation per subunit. Seen in 1 crystal structure, it is not clear if it is physiologically important.</text>
</comment>
<protein>
    <recommendedName>
        <fullName evidence="9">Ribonuclease J</fullName>
        <shortName evidence="9">RNase J</shortName>
        <ecNumber evidence="9">3.1.-.-</ecNumber>
    </recommendedName>
</protein>
<comment type="subcellular location">
    <subcellularLocation>
        <location evidence="9">Cytoplasm</location>
    </subcellularLocation>
</comment>
<dbReference type="GO" id="GO:0008270">
    <property type="term" value="F:zinc ion binding"/>
    <property type="evidence" value="ECO:0007669"/>
    <property type="project" value="InterPro"/>
</dbReference>
<evidence type="ECO:0000256" key="11">
    <source>
        <dbReference type="PIRSR" id="PIRSR004803-2"/>
    </source>
</evidence>
<feature type="binding site" evidence="12">
    <location>
        <position position="58"/>
    </location>
    <ligand>
        <name>Ca(2+)</name>
        <dbReference type="ChEBI" id="CHEBI:29108"/>
    </ligand>
</feature>
<proteinExistence type="inferred from homology"/>
<comment type="subunit">
    <text evidence="9">Homodimer, may be a subunit of the RNA degradosome.</text>
</comment>
<dbReference type="GO" id="GO:0004521">
    <property type="term" value="F:RNA endonuclease activity"/>
    <property type="evidence" value="ECO:0007669"/>
    <property type="project" value="UniProtKB-UniRule"/>
</dbReference>
<evidence type="ECO:0000256" key="6">
    <source>
        <dbReference type="ARBA" id="ARBA00022833"/>
    </source>
</evidence>
<keyword evidence="1 9" id="KW-0963">Cytoplasm</keyword>
<comment type="function">
    <text evidence="9">An RNase that has 5'-3' exonuclease and possibly endonuclease activity. Involved in maturation of rRNA and in some organisms also mRNA maturation and/or decay.</text>
</comment>
<feature type="active site" description="Proton donor" evidence="10">
    <location>
        <position position="202"/>
    </location>
</feature>
<dbReference type="Gene3D" id="3.40.50.10710">
    <property type="entry name" value="Metallo-hydrolase/oxidoreductase"/>
    <property type="match status" value="1"/>
</dbReference>
<organism evidence="14">
    <name type="scientific">uncultured Rubrobacteraceae bacterium</name>
    <dbReference type="NCBI Taxonomy" id="349277"/>
    <lineage>
        <taxon>Bacteria</taxon>
        <taxon>Bacillati</taxon>
        <taxon>Actinomycetota</taxon>
        <taxon>Rubrobacteria</taxon>
        <taxon>Rubrobacterales</taxon>
        <taxon>Rubrobacteraceae</taxon>
        <taxon>environmental samples</taxon>
    </lineage>
</organism>
<dbReference type="InterPro" id="IPR004613">
    <property type="entry name" value="RNase_J"/>
</dbReference>
<keyword evidence="9" id="KW-0698">rRNA processing</keyword>
<feature type="binding site" evidence="12">
    <location>
        <position position="83"/>
    </location>
    <ligand>
        <name>Zn(2+)</name>
        <dbReference type="ChEBI" id="CHEBI:29105"/>
        <label>1</label>
        <note>catalytic</note>
    </ligand>
</feature>
<keyword evidence="4 9" id="KW-0255">Endonuclease</keyword>
<dbReference type="CDD" id="cd07714">
    <property type="entry name" value="RNaseJ_MBL-fold"/>
    <property type="match status" value="1"/>
</dbReference>
<dbReference type="GO" id="GO:0006364">
    <property type="term" value="P:rRNA processing"/>
    <property type="evidence" value="ECO:0007669"/>
    <property type="project" value="UniProtKB-UniRule"/>
</dbReference>
<dbReference type="Gene3D" id="3.60.15.10">
    <property type="entry name" value="Ribonuclease Z/Hydroxyacylglutathione hydrolase-like"/>
    <property type="match status" value="1"/>
</dbReference>
<dbReference type="PANTHER" id="PTHR43694:SF1">
    <property type="entry name" value="RIBONUCLEASE J"/>
    <property type="match status" value="1"/>
</dbReference>
<evidence type="ECO:0000256" key="5">
    <source>
        <dbReference type="ARBA" id="ARBA00022801"/>
    </source>
</evidence>
<dbReference type="EMBL" id="CADCVF010000081">
    <property type="protein sequence ID" value="CAA9471275.1"/>
    <property type="molecule type" value="Genomic_DNA"/>
</dbReference>
<dbReference type="InterPro" id="IPR030854">
    <property type="entry name" value="RNase_J_bac"/>
</dbReference>
<dbReference type="Pfam" id="PF07521">
    <property type="entry name" value="RMMBL"/>
    <property type="match status" value="1"/>
</dbReference>
<dbReference type="GO" id="GO:0005737">
    <property type="term" value="C:cytoplasm"/>
    <property type="evidence" value="ECO:0007669"/>
    <property type="project" value="UniProtKB-SubCell"/>
</dbReference>
<dbReference type="PANTHER" id="PTHR43694">
    <property type="entry name" value="RIBONUCLEASE J"/>
    <property type="match status" value="1"/>
</dbReference>
<evidence type="ECO:0000256" key="9">
    <source>
        <dbReference type="HAMAP-Rule" id="MF_01491"/>
    </source>
</evidence>
<feature type="binding site" evidence="9 11">
    <location>
        <begin position="371"/>
        <end position="375"/>
    </location>
    <ligand>
        <name>substrate</name>
    </ligand>
</feature>
<dbReference type="InterPro" id="IPR041636">
    <property type="entry name" value="RNase_J_C"/>
</dbReference>
<gene>
    <name evidence="9" type="primary">rnj</name>
    <name evidence="14" type="ORF">AVDCRST_MAG58-4235</name>
</gene>
<feature type="binding site" evidence="12">
    <location>
        <position position="170"/>
    </location>
    <ligand>
        <name>Zn(2+)</name>
        <dbReference type="ChEBI" id="CHEBI:29105"/>
        <label>1</label>
        <note>catalytic</note>
    </ligand>
</feature>
<evidence type="ECO:0000256" key="1">
    <source>
        <dbReference type="ARBA" id="ARBA00022490"/>
    </source>
</evidence>